<evidence type="ECO:0000313" key="10">
    <source>
        <dbReference type="Proteomes" id="UP000823561"/>
    </source>
</evidence>
<keyword evidence="5" id="KW-0863">Zinc-finger</keyword>
<keyword evidence="4 7" id="KW-0472">Membrane</keyword>
<organism evidence="9 10">
    <name type="scientific">Alosa alosa</name>
    <name type="common">allis shad</name>
    <dbReference type="NCBI Taxonomy" id="278164"/>
    <lineage>
        <taxon>Eukaryota</taxon>
        <taxon>Metazoa</taxon>
        <taxon>Chordata</taxon>
        <taxon>Craniata</taxon>
        <taxon>Vertebrata</taxon>
        <taxon>Euteleostomi</taxon>
        <taxon>Actinopterygii</taxon>
        <taxon>Neopterygii</taxon>
        <taxon>Teleostei</taxon>
        <taxon>Clupei</taxon>
        <taxon>Clupeiformes</taxon>
        <taxon>Clupeoidei</taxon>
        <taxon>Clupeidae</taxon>
        <taxon>Alosa</taxon>
    </lineage>
</organism>
<evidence type="ECO:0000256" key="6">
    <source>
        <dbReference type="SAM" id="MobiDB-lite"/>
    </source>
</evidence>
<evidence type="ECO:0000256" key="4">
    <source>
        <dbReference type="ARBA" id="ARBA00023136"/>
    </source>
</evidence>
<feature type="transmembrane region" description="Helical" evidence="7">
    <location>
        <begin position="636"/>
        <end position="660"/>
    </location>
</feature>
<dbReference type="InterPro" id="IPR013087">
    <property type="entry name" value="Znf_C2H2_type"/>
</dbReference>
<feature type="compositionally biased region" description="Polar residues" evidence="6">
    <location>
        <begin position="206"/>
        <end position="230"/>
    </location>
</feature>
<dbReference type="PANTHER" id="PTHR47193">
    <property type="entry name" value="CATION CHANNEL SPERM-ASSOCIATED PROTEIN 1"/>
    <property type="match status" value="1"/>
</dbReference>
<dbReference type="GO" id="GO:0060296">
    <property type="term" value="P:regulation of cilium beat frequency involved in ciliary motility"/>
    <property type="evidence" value="ECO:0007669"/>
    <property type="project" value="TreeGrafter"/>
</dbReference>
<keyword evidence="5" id="KW-0479">Metal-binding</keyword>
<dbReference type="SMART" id="SM00355">
    <property type="entry name" value="ZnF_C2H2"/>
    <property type="match status" value="3"/>
</dbReference>
<dbReference type="EMBL" id="JADWDJ010000002">
    <property type="protein sequence ID" value="KAG5284072.1"/>
    <property type="molecule type" value="Genomic_DNA"/>
</dbReference>
<feature type="transmembrane region" description="Helical" evidence="7">
    <location>
        <begin position="569"/>
        <end position="590"/>
    </location>
</feature>
<dbReference type="FunFam" id="3.30.160.60:FF:001329">
    <property type="entry name" value="INSM transcriptional repressor 1"/>
    <property type="match status" value="1"/>
</dbReference>
<dbReference type="PROSITE" id="PS00028">
    <property type="entry name" value="ZINC_FINGER_C2H2_1"/>
    <property type="match status" value="2"/>
</dbReference>
<evidence type="ECO:0000259" key="8">
    <source>
        <dbReference type="PROSITE" id="PS50157"/>
    </source>
</evidence>
<comment type="caution">
    <text evidence="9">The sequence shown here is derived from an EMBL/GenBank/DDBJ whole genome shotgun (WGS) entry which is preliminary data.</text>
</comment>
<dbReference type="Proteomes" id="UP000823561">
    <property type="component" value="Chromosome 2"/>
</dbReference>
<evidence type="ECO:0000256" key="3">
    <source>
        <dbReference type="ARBA" id="ARBA00022989"/>
    </source>
</evidence>
<feature type="transmembrane region" description="Helical" evidence="7">
    <location>
        <begin position="465"/>
        <end position="488"/>
    </location>
</feature>
<dbReference type="PANTHER" id="PTHR47193:SF1">
    <property type="entry name" value="CATION CHANNEL SPERM-ASSOCIATED PROTEIN 1"/>
    <property type="match status" value="1"/>
</dbReference>
<keyword evidence="2 7" id="KW-0812">Transmembrane</keyword>
<gene>
    <name evidence="9" type="ORF">AALO_G00022670</name>
</gene>
<feature type="compositionally biased region" description="Polar residues" evidence="6">
    <location>
        <begin position="10"/>
        <end position="33"/>
    </location>
</feature>
<dbReference type="Gene3D" id="3.30.160.60">
    <property type="entry name" value="Classic Zinc Finger"/>
    <property type="match status" value="2"/>
</dbReference>
<dbReference type="Pfam" id="PF00520">
    <property type="entry name" value="Ion_trans"/>
    <property type="match status" value="1"/>
</dbReference>
<evidence type="ECO:0000256" key="2">
    <source>
        <dbReference type="ARBA" id="ARBA00022692"/>
    </source>
</evidence>
<dbReference type="InterPro" id="IPR027359">
    <property type="entry name" value="Volt_channel_dom_sf"/>
</dbReference>
<dbReference type="GO" id="GO:0005227">
    <property type="term" value="F:calcium-activated cation channel activity"/>
    <property type="evidence" value="ECO:0007669"/>
    <property type="project" value="InterPro"/>
</dbReference>
<feature type="region of interest" description="Disordered" evidence="6">
    <location>
        <begin position="275"/>
        <end position="317"/>
    </location>
</feature>
<dbReference type="GO" id="GO:0005245">
    <property type="term" value="F:voltage-gated calcium channel activity"/>
    <property type="evidence" value="ECO:0007669"/>
    <property type="project" value="TreeGrafter"/>
</dbReference>
<feature type="transmembrane region" description="Helical" evidence="7">
    <location>
        <begin position="500"/>
        <end position="520"/>
    </location>
</feature>
<dbReference type="InterPro" id="IPR028746">
    <property type="entry name" value="CatSper1"/>
</dbReference>
<feature type="region of interest" description="Disordered" evidence="6">
    <location>
        <begin position="1"/>
        <end position="33"/>
    </location>
</feature>
<evidence type="ECO:0000256" key="7">
    <source>
        <dbReference type="SAM" id="Phobius"/>
    </source>
</evidence>
<feature type="compositionally biased region" description="Basic and acidic residues" evidence="6">
    <location>
        <begin position="125"/>
        <end position="136"/>
    </location>
</feature>
<dbReference type="InterPro" id="IPR036236">
    <property type="entry name" value="Znf_C2H2_sf"/>
</dbReference>
<feature type="region of interest" description="Disordered" evidence="6">
    <location>
        <begin position="198"/>
        <end position="244"/>
    </location>
</feature>
<evidence type="ECO:0000256" key="1">
    <source>
        <dbReference type="ARBA" id="ARBA00004141"/>
    </source>
</evidence>
<reference evidence="9" key="1">
    <citation type="submission" date="2020-10" db="EMBL/GenBank/DDBJ databases">
        <title>Chromosome-scale genome assembly of the Allis shad, Alosa alosa.</title>
        <authorList>
            <person name="Margot Z."/>
            <person name="Christophe K."/>
            <person name="Cabau C."/>
            <person name="Louis A."/>
            <person name="Berthelot C."/>
            <person name="Parey E."/>
            <person name="Roest Crollius H."/>
            <person name="Montfort J."/>
            <person name="Robinson-Rechavi M."/>
            <person name="Bucao C."/>
            <person name="Bouchez O."/>
            <person name="Gislard M."/>
            <person name="Lluch J."/>
            <person name="Milhes M."/>
            <person name="Lampietro C."/>
            <person name="Lopez Roques C."/>
            <person name="Donnadieu C."/>
            <person name="Braasch I."/>
            <person name="Desvignes T."/>
            <person name="Postlethwait J."/>
            <person name="Bobe J."/>
            <person name="Guiguen Y."/>
        </authorList>
    </citation>
    <scope>NUCLEOTIDE SEQUENCE</scope>
    <source>
        <strain evidence="9">M-15738</strain>
        <tissue evidence="9">Blood</tissue>
    </source>
</reference>
<evidence type="ECO:0000256" key="5">
    <source>
        <dbReference type="PROSITE-ProRule" id="PRU00042"/>
    </source>
</evidence>
<dbReference type="Gene3D" id="1.20.120.350">
    <property type="entry name" value="Voltage-gated potassium channels. Chain C"/>
    <property type="match status" value="1"/>
</dbReference>
<feature type="domain" description="C2H2-type" evidence="8">
    <location>
        <begin position="176"/>
        <end position="203"/>
    </location>
</feature>
<keyword evidence="5" id="KW-0862">Zinc</keyword>
<accession>A0AAV6HD02</accession>
<dbReference type="PROSITE" id="PS50157">
    <property type="entry name" value="ZINC_FINGER_C2H2_2"/>
    <property type="match status" value="2"/>
</dbReference>
<dbReference type="InterPro" id="IPR005821">
    <property type="entry name" value="Ion_trans_dom"/>
</dbReference>
<feature type="compositionally biased region" description="Polar residues" evidence="6">
    <location>
        <begin position="278"/>
        <end position="296"/>
    </location>
</feature>
<keyword evidence="10" id="KW-1185">Reference proteome</keyword>
<sequence>MPESFYAPSLSPTRPDSSEYNNQYPTDTEPLCSTVSPSLTEIFPEPILGSFAVNGSPATPSLPEMTSKLDSICKEQARAAAKRPASTSAKNLTGGKKRKATSSPNQDKRPVSRDEVTTSPVLGLRIKEDPDEDTKKSTNTNSSPLSGFVCQLCKESYSDPLSLAHHKCSRIVRVEYRCTECDKVFSCPANLASHRRWHKPRGAQGGSVSPQPEENKSSPSASSHGTNYRESATPPPHNSDSASDDEMTFSCHLCAKKFRRQAYLRKHLALHNRKASGLPQNQLSPEATVTAQSPTGQGKERDTPDGSVQHPTNEPTSVHEGGVYNCRLLFFYHWIELCLLRVREMEKRPASRAYRQMVASAVHKRKKNQTSKKRVFSTCGEITQEQLQKLLNMAEERKIQELRYSPFWWERANGMLLSWVGRLNKIMYTFVEDTFFDQFILFVVMLNAATLVAQTVDMVTVRGGWFLTAIDATFIAIYLMEFVLKFIVWRFIYFKNSWNTADFLIIVISLTDFMMPLAHLGNYSSKASSVFQLLKMFKGIRVIRAFRVLRSVRHLQNLQSIVSTCLKSIQSMGAIIILMFTFLLMFAVIFREMFSQSDPGHFGTMFRTIFTLFQLLTLDDWSLTYSISRDHGAPHIIIFLILYIVVEYFTFLNLVMAVLVDNFQLTIKKRMLSKYQKFQDIFEDELESIRKIDAKPVTTETDEEFYQEALKLTYNEKKYCQREVELICSYLQRLAAIDQSQQTFWSQAAVLDRLIDNFFEAGEEDTELDST</sequence>
<feature type="domain" description="C2H2-type" evidence="8">
    <location>
        <begin position="249"/>
        <end position="276"/>
    </location>
</feature>
<name>A0AAV6HD02_9TELE</name>
<dbReference type="GO" id="GO:0008270">
    <property type="term" value="F:zinc ion binding"/>
    <property type="evidence" value="ECO:0007669"/>
    <property type="project" value="UniProtKB-KW"/>
</dbReference>
<dbReference type="AlphaFoldDB" id="A0AAV6HD02"/>
<feature type="transmembrane region" description="Helical" evidence="7">
    <location>
        <begin position="435"/>
        <end position="453"/>
    </location>
</feature>
<dbReference type="SUPFAM" id="SSF81324">
    <property type="entry name" value="Voltage-gated potassium channels"/>
    <property type="match status" value="1"/>
</dbReference>
<dbReference type="Gene3D" id="1.10.287.70">
    <property type="match status" value="1"/>
</dbReference>
<dbReference type="Pfam" id="PF00096">
    <property type="entry name" value="zf-C2H2"/>
    <property type="match status" value="2"/>
</dbReference>
<dbReference type="GO" id="GO:0007283">
    <property type="term" value="P:spermatogenesis"/>
    <property type="evidence" value="ECO:0007669"/>
    <property type="project" value="TreeGrafter"/>
</dbReference>
<comment type="subcellular location">
    <subcellularLocation>
        <location evidence="1">Membrane</location>
        <topology evidence="1">Multi-pass membrane protein</topology>
    </subcellularLocation>
</comment>
<keyword evidence="3 7" id="KW-1133">Transmembrane helix</keyword>
<protein>
    <recommendedName>
        <fullName evidence="8">C2H2-type domain-containing protein</fullName>
    </recommendedName>
</protein>
<dbReference type="GO" id="GO:0030317">
    <property type="term" value="P:flagellated sperm motility"/>
    <property type="evidence" value="ECO:0007669"/>
    <property type="project" value="InterPro"/>
</dbReference>
<feature type="compositionally biased region" description="Basic and acidic residues" evidence="6">
    <location>
        <begin position="106"/>
        <end position="116"/>
    </location>
</feature>
<proteinExistence type="predicted"/>
<dbReference type="SUPFAM" id="SSF57667">
    <property type="entry name" value="beta-beta-alpha zinc fingers"/>
    <property type="match status" value="1"/>
</dbReference>
<dbReference type="GO" id="GO:0036128">
    <property type="term" value="C:CatSper complex"/>
    <property type="evidence" value="ECO:0007669"/>
    <property type="project" value="InterPro"/>
</dbReference>
<feature type="region of interest" description="Disordered" evidence="6">
    <location>
        <begin position="75"/>
        <end position="141"/>
    </location>
</feature>
<evidence type="ECO:0000313" key="9">
    <source>
        <dbReference type="EMBL" id="KAG5284072.1"/>
    </source>
</evidence>